<dbReference type="SUPFAM" id="SSF53955">
    <property type="entry name" value="Lysozyme-like"/>
    <property type="match status" value="1"/>
</dbReference>
<dbReference type="EMBL" id="MQWB01000001">
    <property type="protein sequence ID" value="OZC03374.1"/>
    <property type="molecule type" value="Genomic_DNA"/>
</dbReference>
<dbReference type="PANTHER" id="PTHR37423">
    <property type="entry name" value="SOLUBLE LYTIC MUREIN TRANSGLYCOSYLASE-RELATED"/>
    <property type="match status" value="1"/>
</dbReference>
<dbReference type="GO" id="GO:0016020">
    <property type="term" value="C:membrane"/>
    <property type="evidence" value="ECO:0007669"/>
    <property type="project" value="InterPro"/>
</dbReference>
<comment type="caution">
    <text evidence="5">The sequence shown here is derived from an EMBL/GenBank/DDBJ whole genome shotgun (WGS) entry which is preliminary data.</text>
</comment>
<dbReference type="Gene3D" id="1.10.530.10">
    <property type="match status" value="1"/>
</dbReference>
<dbReference type="SUPFAM" id="SSF48435">
    <property type="entry name" value="Bacterial muramidases"/>
    <property type="match status" value="1"/>
</dbReference>
<evidence type="ECO:0000313" key="6">
    <source>
        <dbReference type="Proteomes" id="UP000216446"/>
    </source>
</evidence>
<dbReference type="OrthoDB" id="9815002at2"/>
<feature type="signal peptide" evidence="3">
    <location>
        <begin position="1"/>
        <end position="24"/>
    </location>
</feature>
<dbReference type="PROSITE" id="PS00922">
    <property type="entry name" value="TRANSGLYCOSYLASE"/>
    <property type="match status" value="1"/>
</dbReference>
<dbReference type="GO" id="GO:0000270">
    <property type="term" value="P:peptidoglycan metabolic process"/>
    <property type="evidence" value="ECO:0007669"/>
    <property type="project" value="InterPro"/>
</dbReference>
<protein>
    <recommendedName>
        <fullName evidence="4">Transglycosylase SLT domain-containing protein</fullName>
    </recommendedName>
</protein>
<dbReference type="InterPro" id="IPR011990">
    <property type="entry name" value="TPR-like_helical_dom_sf"/>
</dbReference>
<keyword evidence="6" id="KW-1185">Reference proteome</keyword>
<evidence type="ECO:0000256" key="1">
    <source>
        <dbReference type="ARBA" id="ARBA00007734"/>
    </source>
</evidence>
<dbReference type="RefSeq" id="WP_094548667.1">
    <property type="nucleotide sequence ID" value="NZ_MQWB01000001.1"/>
</dbReference>
<dbReference type="InterPro" id="IPR000189">
    <property type="entry name" value="Transglyc_AS"/>
</dbReference>
<reference evidence="5 6" key="1">
    <citation type="submission" date="2016-11" db="EMBL/GenBank/DDBJ databases">
        <title>Study of marine rhodopsin-containing bacteria.</title>
        <authorList>
            <person name="Yoshizawa S."/>
            <person name="Kumagai Y."/>
            <person name="Kogure K."/>
        </authorList>
    </citation>
    <scope>NUCLEOTIDE SEQUENCE [LARGE SCALE GENOMIC DNA]</scope>
    <source>
        <strain evidence="5 6">SG-29</strain>
    </source>
</reference>
<keyword evidence="2 3" id="KW-0732">Signal</keyword>
<dbReference type="InterPro" id="IPR008939">
    <property type="entry name" value="Lytic_TGlycosylase_superhlx_U"/>
</dbReference>
<dbReference type="GO" id="GO:0008933">
    <property type="term" value="F:peptidoglycan lytic transglycosylase activity"/>
    <property type="evidence" value="ECO:0007669"/>
    <property type="project" value="InterPro"/>
</dbReference>
<organism evidence="5 6">
    <name type="scientific">Rubricoccus marinus</name>
    <dbReference type="NCBI Taxonomy" id="716817"/>
    <lineage>
        <taxon>Bacteria</taxon>
        <taxon>Pseudomonadati</taxon>
        <taxon>Rhodothermota</taxon>
        <taxon>Rhodothermia</taxon>
        <taxon>Rhodothermales</taxon>
        <taxon>Rubricoccaceae</taxon>
        <taxon>Rubricoccus</taxon>
    </lineage>
</organism>
<dbReference type="InParanoid" id="A0A259U0M1"/>
<name>A0A259U0M1_9BACT</name>
<feature type="chain" id="PRO_5013125086" description="Transglycosylase SLT domain-containing protein" evidence="3">
    <location>
        <begin position="25"/>
        <end position="763"/>
    </location>
</feature>
<feature type="domain" description="Transglycosylase SLT" evidence="4">
    <location>
        <begin position="616"/>
        <end position="722"/>
    </location>
</feature>
<dbReference type="AlphaFoldDB" id="A0A259U0M1"/>
<evidence type="ECO:0000256" key="2">
    <source>
        <dbReference type="ARBA" id="ARBA00022729"/>
    </source>
</evidence>
<dbReference type="Pfam" id="PF01464">
    <property type="entry name" value="SLT"/>
    <property type="match status" value="1"/>
</dbReference>
<gene>
    <name evidence="5" type="ORF">BSZ36_10515</name>
</gene>
<evidence type="ECO:0000259" key="4">
    <source>
        <dbReference type="Pfam" id="PF01464"/>
    </source>
</evidence>
<comment type="similarity">
    <text evidence="1">Belongs to the transglycosylase Slt family.</text>
</comment>
<dbReference type="InterPro" id="IPR008258">
    <property type="entry name" value="Transglycosylase_SLT_dom_1"/>
</dbReference>
<dbReference type="CDD" id="cd13401">
    <property type="entry name" value="Slt70-like"/>
    <property type="match status" value="1"/>
</dbReference>
<proteinExistence type="inferred from homology"/>
<evidence type="ECO:0000256" key="3">
    <source>
        <dbReference type="SAM" id="SignalP"/>
    </source>
</evidence>
<dbReference type="GO" id="GO:0004553">
    <property type="term" value="F:hydrolase activity, hydrolyzing O-glycosyl compounds"/>
    <property type="evidence" value="ECO:0007669"/>
    <property type="project" value="InterPro"/>
</dbReference>
<dbReference type="Gene3D" id="1.25.40.10">
    <property type="entry name" value="Tetratricopeptide repeat domain"/>
    <property type="match status" value="1"/>
</dbReference>
<accession>A0A259U0M1</accession>
<sequence length="763" mass="81087">MTLSVTCRLVLLPFLLVLASGCGADGNTPEEVPDAEALTQAAAYLDADRPWGAAQLLRSYTASDLEALTPETRVLAARAEAAGGEWERVGVLLNGVEGLDSLDGGRGIYLLARSRDDAGDLDAAREGYDAFLSTSDPARMGIERDAARLRRALVMARQDPEAGNRALAEVPGVSAEWRAVLEAEALAQSGDAERVEAVAGPYTRGALGRRAWAARIEAARKSGDLGAARVLADRARTQAASGPAQAAFALASGDLAAEAGEAETARARFREAIGASPGSAAARDAAARLRTGTPEAADWLALAETDRALGLNAEAADAYAAWLASGAGTPAQQAEIRYKAADALFDAQRYDEVEAVLAPILSRTDARELWAGTLGRMGRTPEAAALYLGLASGDPAPNLYFAADVLHQGGDLAAALPLYQRVEQEHAGSRWAGLATMRRAGQAFLEEDYAEAARLWDGYRARQPGGTHALRALYWAGEALAASGDSTAADARFQGVLRQERDSYYALLASRALGVDFWPLPMSASPPEDPAAASGAEQALRGVDVLREAGFDDAAEAELDRAIARVGRGDAARYALAEALVERGYGRHAIQIGLSLGGGTNARRLRVLYPFPFRRMISAEAEARGVDPFVAAALIRQESQFSARATSHVGARGLMQLMPATARALAQEEGLDGWDPDLLYLPEVNVYLGTRYVGQQVAAYGGALPAVFGAYNAGPHQIDAWRAFPEYGRDALFTERIPFRETRDYVKILTRNRAIYEGLYGAR</sequence>
<dbReference type="PANTHER" id="PTHR37423:SF5">
    <property type="entry name" value="SOLUBLE LYTIC MUREIN TRANSGLYCOSYLASE"/>
    <property type="match status" value="1"/>
</dbReference>
<dbReference type="GO" id="GO:0042597">
    <property type="term" value="C:periplasmic space"/>
    <property type="evidence" value="ECO:0007669"/>
    <property type="project" value="InterPro"/>
</dbReference>
<evidence type="ECO:0000313" key="5">
    <source>
        <dbReference type="EMBL" id="OZC03374.1"/>
    </source>
</evidence>
<dbReference type="InterPro" id="IPR023346">
    <property type="entry name" value="Lysozyme-like_dom_sf"/>
</dbReference>
<dbReference type="Proteomes" id="UP000216446">
    <property type="component" value="Unassembled WGS sequence"/>
</dbReference>